<dbReference type="GO" id="GO:0005787">
    <property type="term" value="C:signal peptidase complex"/>
    <property type="evidence" value="ECO:0007669"/>
    <property type="project" value="UniProtKB-UniRule"/>
</dbReference>
<dbReference type="PIRSF" id="PIRSF016089">
    <property type="entry name" value="SPC22"/>
    <property type="match status" value="1"/>
</dbReference>
<accession>A0A835H7L1</accession>
<dbReference type="InterPro" id="IPR007653">
    <property type="entry name" value="SPC3"/>
</dbReference>
<evidence type="ECO:0000256" key="3">
    <source>
        <dbReference type="ARBA" id="ARBA00022692"/>
    </source>
</evidence>
<dbReference type="OrthoDB" id="10261524at2759"/>
<organism evidence="10 11">
    <name type="scientific">Coptis chinensis</name>
    <dbReference type="NCBI Taxonomy" id="261450"/>
    <lineage>
        <taxon>Eukaryota</taxon>
        <taxon>Viridiplantae</taxon>
        <taxon>Streptophyta</taxon>
        <taxon>Embryophyta</taxon>
        <taxon>Tracheophyta</taxon>
        <taxon>Spermatophyta</taxon>
        <taxon>Magnoliopsida</taxon>
        <taxon>Ranunculales</taxon>
        <taxon>Ranunculaceae</taxon>
        <taxon>Coptidoideae</taxon>
        <taxon>Coptis</taxon>
    </lineage>
</organism>
<keyword evidence="9" id="KW-0732">Signal</keyword>
<evidence type="ECO:0000256" key="2">
    <source>
        <dbReference type="ARBA" id="ARBA00009289"/>
    </source>
</evidence>
<reference evidence="10 11" key="1">
    <citation type="submission" date="2020-10" db="EMBL/GenBank/DDBJ databases">
        <title>The Coptis chinensis genome and diversification of protoberbering-type alkaloids.</title>
        <authorList>
            <person name="Wang B."/>
            <person name="Shu S."/>
            <person name="Song C."/>
            <person name="Liu Y."/>
        </authorList>
    </citation>
    <scope>NUCLEOTIDE SEQUENCE [LARGE SCALE GENOMIC DNA]</scope>
    <source>
        <strain evidence="10">HL-2020</strain>
        <tissue evidence="10">Leaf</tissue>
    </source>
</reference>
<evidence type="ECO:0000256" key="9">
    <source>
        <dbReference type="SAM" id="SignalP"/>
    </source>
</evidence>
<comment type="caution">
    <text evidence="10">The sequence shown here is derived from an EMBL/GenBank/DDBJ whole genome shotgun (WGS) entry which is preliminary data.</text>
</comment>
<feature type="chain" id="PRO_5032564901" description="Signal peptidase complex subunit 3" evidence="9">
    <location>
        <begin position="27"/>
        <end position="147"/>
    </location>
</feature>
<dbReference type="PANTHER" id="PTHR12804">
    <property type="entry name" value="MICROSOMAL SIGNAL PEPTIDASE 23 KD SUBUNIT SPC22/23"/>
    <property type="match status" value="1"/>
</dbReference>
<evidence type="ECO:0000256" key="7">
    <source>
        <dbReference type="ARBA" id="ARBA00023136"/>
    </source>
</evidence>
<dbReference type="Pfam" id="PF04573">
    <property type="entry name" value="SPC22"/>
    <property type="match status" value="1"/>
</dbReference>
<keyword evidence="6 8" id="KW-1133">Transmembrane helix</keyword>
<dbReference type="EMBL" id="JADFTS010000008">
    <property type="protein sequence ID" value="KAF9593187.1"/>
    <property type="molecule type" value="Genomic_DNA"/>
</dbReference>
<evidence type="ECO:0000256" key="4">
    <source>
        <dbReference type="ARBA" id="ARBA00022824"/>
    </source>
</evidence>
<keyword evidence="7 8" id="KW-0472">Membrane</keyword>
<evidence type="ECO:0000313" key="11">
    <source>
        <dbReference type="Proteomes" id="UP000631114"/>
    </source>
</evidence>
<keyword evidence="4 8" id="KW-0256">Endoplasmic reticulum</keyword>
<dbReference type="Proteomes" id="UP000631114">
    <property type="component" value="Unassembled WGS sequence"/>
</dbReference>
<evidence type="ECO:0000313" key="10">
    <source>
        <dbReference type="EMBL" id="KAF9593187.1"/>
    </source>
</evidence>
<keyword evidence="5 8" id="KW-0735">Signal-anchor</keyword>
<sequence>MHSFAYRFNTVLTLSGFLLAILCTLASLSDNLNAPSSVNAHIQVLKINRFRKQLNGNDEVFVFIAAEYQTDKNSLNQISLWDHIILEKEQAKLVRQAVTKYPLIDQGSNLRGKQIKLVIHWYIMPRVGRMIEENIVMSEFHLPEAYT</sequence>
<gene>
    <name evidence="10" type="ORF">IFM89_020483</name>
</gene>
<protein>
    <recommendedName>
        <fullName evidence="8">Signal peptidase complex subunit 3</fullName>
    </recommendedName>
    <alternativeName>
        <fullName evidence="8">Microsomal signal peptidase 22 kDa subunit</fullName>
    </alternativeName>
</protein>
<dbReference type="GO" id="GO:0006465">
    <property type="term" value="P:signal peptide processing"/>
    <property type="evidence" value="ECO:0007669"/>
    <property type="project" value="UniProtKB-UniRule"/>
</dbReference>
<evidence type="ECO:0000256" key="5">
    <source>
        <dbReference type="ARBA" id="ARBA00022968"/>
    </source>
</evidence>
<keyword evidence="3 8" id="KW-0812">Transmembrane</keyword>
<dbReference type="GO" id="GO:0045047">
    <property type="term" value="P:protein targeting to ER"/>
    <property type="evidence" value="ECO:0007669"/>
    <property type="project" value="TreeGrafter"/>
</dbReference>
<feature type="signal peptide" evidence="9">
    <location>
        <begin position="1"/>
        <end position="26"/>
    </location>
</feature>
<evidence type="ECO:0000256" key="8">
    <source>
        <dbReference type="PIRNR" id="PIRNR016089"/>
    </source>
</evidence>
<keyword evidence="11" id="KW-1185">Reference proteome</keyword>
<comment type="subcellular location">
    <subcellularLocation>
        <location evidence="1">Endoplasmic reticulum membrane</location>
        <topology evidence="1">Single-pass type II membrane protein</topology>
    </subcellularLocation>
</comment>
<comment type="function">
    <text evidence="8">Essential component of the signal peptidase complex (SPC) which catalyzes the cleavage of N-terminal signal sequences from nascent proteins as they are translocated into the lumen of the endoplasmic reticulum. Essential for the SPC catalytic activity, possibly by stabilizing and positioning the active center of the complex close to the lumenal surface.</text>
</comment>
<evidence type="ECO:0000256" key="6">
    <source>
        <dbReference type="ARBA" id="ARBA00022989"/>
    </source>
</evidence>
<proteinExistence type="inferred from homology"/>
<comment type="similarity">
    <text evidence="2 8">Belongs to the SPCS3 family.</text>
</comment>
<dbReference type="AlphaFoldDB" id="A0A835H7L1"/>
<dbReference type="PANTHER" id="PTHR12804:SF9">
    <property type="entry name" value="SIGNAL PEPTIDASE COMPLEX SUBUNIT 3"/>
    <property type="match status" value="1"/>
</dbReference>
<evidence type="ECO:0000256" key="1">
    <source>
        <dbReference type="ARBA" id="ARBA00004648"/>
    </source>
</evidence>
<name>A0A835H7L1_9MAGN</name>